<sequence>MKRFLRPRAALLGCVLLLMACPLLAQTANFTVAGTVTEADGLPLIGVTVRLAKSNSGTVTDFDGNYRLSSANVPGTYAVIFSYLGYADERREFTVSNAGDEINLDVTLADDALNLDEIIVTGASVATSRRQLGNAISTLGSEALEETGAVSVD</sequence>
<evidence type="ECO:0008006" key="4">
    <source>
        <dbReference type="Google" id="ProtNLM"/>
    </source>
</evidence>
<dbReference type="RefSeq" id="WP_209037851.1">
    <property type="nucleotide sequence ID" value="NZ_JAATJH010000001.1"/>
</dbReference>
<feature type="signal peptide" evidence="1">
    <location>
        <begin position="1"/>
        <end position="25"/>
    </location>
</feature>
<dbReference type="SUPFAM" id="SSF49464">
    <property type="entry name" value="Carboxypeptidase regulatory domain-like"/>
    <property type="match status" value="1"/>
</dbReference>
<keyword evidence="1" id="KW-0732">Signal</keyword>
<feature type="chain" id="PRO_5047032891" description="TonB-dependent receptor" evidence="1">
    <location>
        <begin position="26"/>
        <end position="153"/>
    </location>
</feature>
<dbReference type="PROSITE" id="PS51257">
    <property type="entry name" value="PROKAR_LIPOPROTEIN"/>
    <property type="match status" value="1"/>
</dbReference>
<keyword evidence="3" id="KW-1185">Reference proteome</keyword>
<evidence type="ECO:0000256" key="1">
    <source>
        <dbReference type="SAM" id="SignalP"/>
    </source>
</evidence>
<reference evidence="2 3" key="1">
    <citation type="submission" date="2020-03" db="EMBL/GenBank/DDBJ databases">
        <title>Genomic Encyclopedia of Type Strains, Phase IV (KMG-IV): sequencing the most valuable type-strain genomes for metagenomic binning, comparative biology and taxonomic classification.</title>
        <authorList>
            <person name="Goeker M."/>
        </authorList>
    </citation>
    <scope>NUCLEOTIDE SEQUENCE [LARGE SCALE GENOMIC DNA]</scope>
    <source>
        <strain evidence="2 3">DSM 105096</strain>
    </source>
</reference>
<evidence type="ECO:0000313" key="2">
    <source>
        <dbReference type="EMBL" id="NJC24926.1"/>
    </source>
</evidence>
<accession>A0ABX0X6V1</accession>
<evidence type="ECO:0000313" key="3">
    <source>
        <dbReference type="Proteomes" id="UP000770785"/>
    </source>
</evidence>
<dbReference type="SUPFAM" id="SSF56935">
    <property type="entry name" value="Porins"/>
    <property type="match status" value="1"/>
</dbReference>
<protein>
    <recommendedName>
        <fullName evidence="4">TonB-dependent receptor</fullName>
    </recommendedName>
</protein>
<organism evidence="2 3">
    <name type="scientific">Neolewinella antarctica</name>
    <dbReference type="NCBI Taxonomy" id="442734"/>
    <lineage>
        <taxon>Bacteria</taxon>
        <taxon>Pseudomonadati</taxon>
        <taxon>Bacteroidota</taxon>
        <taxon>Saprospiria</taxon>
        <taxon>Saprospirales</taxon>
        <taxon>Lewinellaceae</taxon>
        <taxon>Neolewinella</taxon>
    </lineage>
</organism>
<dbReference type="Proteomes" id="UP000770785">
    <property type="component" value="Unassembled WGS sequence"/>
</dbReference>
<gene>
    <name evidence="2" type="ORF">GGR27_000407</name>
</gene>
<dbReference type="Gene3D" id="2.60.40.1120">
    <property type="entry name" value="Carboxypeptidase-like, regulatory domain"/>
    <property type="match status" value="1"/>
</dbReference>
<name>A0ABX0X6V1_9BACT</name>
<dbReference type="EMBL" id="JAATJH010000001">
    <property type="protein sequence ID" value="NJC24926.1"/>
    <property type="molecule type" value="Genomic_DNA"/>
</dbReference>
<dbReference type="InterPro" id="IPR008969">
    <property type="entry name" value="CarboxyPept-like_regulatory"/>
</dbReference>
<proteinExistence type="predicted"/>
<comment type="caution">
    <text evidence="2">The sequence shown here is derived from an EMBL/GenBank/DDBJ whole genome shotgun (WGS) entry which is preliminary data.</text>
</comment>
<dbReference type="Pfam" id="PF13715">
    <property type="entry name" value="CarbopepD_reg_2"/>
    <property type="match status" value="1"/>
</dbReference>